<evidence type="ECO:0000259" key="6">
    <source>
        <dbReference type="Pfam" id="PF07660"/>
    </source>
</evidence>
<keyword evidence="5" id="KW-0732">Signal</keyword>
<keyword evidence="9" id="KW-1185">Reference proteome</keyword>
<feature type="chain" id="PRO_5046927582" evidence="5">
    <location>
        <begin position="22"/>
        <end position="1134"/>
    </location>
</feature>
<dbReference type="PROSITE" id="PS52016">
    <property type="entry name" value="TONB_DEPENDENT_REC_3"/>
    <property type="match status" value="1"/>
</dbReference>
<feature type="domain" description="TonB-dependent receptor plug" evidence="7">
    <location>
        <begin position="208"/>
        <end position="317"/>
    </location>
</feature>
<dbReference type="Gene3D" id="2.170.130.10">
    <property type="entry name" value="TonB-dependent receptor, plug domain"/>
    <property type="match status" value="1"/>
</dbReference>
<protein>
    <submittedName>
        <fullName evidence="8">SusC/RagA family TonB-linked outer membrane protein</fullName>
    </submittedName>
</protein>
<keyword evidence="4" id="KW-1134">Transmembrane beta strand</keyword>
<reference evidence="9" key="1">
    <citation type="journal article" date="2019" name="Int. J. Syst. Evol. Microbiol.">
        <title>The Global Catalogue of Microorganisms (GCM) 10K type strain sequencing project: providing services to taxonomists for standard genome sequencing and annotation.</title>
        <authorList>
            <consortium name="The Broad Institute Genomics Platform"/>
            <consortium name="The Broad Institute Genome Sequencing Center for Infectious Disease"/>
            <person name="Wu L."/>
            <person name="Ma J."/>
        </authorList>
    </citation>
    <scope>NUCLEOTIDE SEQUENCE [LARGE SCALE GENOMIC DNA]</scope>
    <source>
        <strain evidence="9">CGMCC 1.15342</strain>
    </source>
</reference>
<dbReference type="SUPFAM" id="SSF49464">
    <property type="entry name" value="Carboxypeptidase regulatory domain-like"/>
    <property type="match status" value="1"/>
</dbReference>
<dbReference type="InterPro" id="IPR037066">
    <property type="entry name" value="Plug_dom_sf"/>
</dbReference>
<dbReference type="RefSeq" id="WP_188749664.1">
    <property type="nucleotide sequence ID" value="NZ_BMIK01000004.1"/>
</dbReference>
<evidence type="ECO:0000256" key="3">
    <source>
        <dbReference type="ARBA" id="ARBA00023237"/>
    </source>
</evidence>
<keyword evidence="2 4" id="KW-0472">Membrane</keyword>
<comment type="subcellular location">
    <subcellularLocation>
        <location evidence="4">Cell outer membrane</location>
        <topology evidence="4">Multi-pass membrane protein</topology>
    </subcellularLocation>
</comment>
<dbReference type="SUPFAM" id="SSF56935">
    <property type="entry name" value="Porins"/>
    <property type="match status" value="1"/>
</dbReference>
<keyword evidence="3 4" id="KW-0998">Cell outer membrane</keyword>
<dbReference type="Proteomes" id="UP000597338">
    <property type="component" value="Unassembled WGS sequence"/>
</dbReference>
<dbReference type="Pfam" id="PF07715">
    <property type="entry name" value="Plug"/>
    <property type="match status" value="1"/>
</dbReference>
<dbReference type="InterPro" id="IPR012910">
    <property type="entry name" value="Plug_dom"/>
</dbReference>
<dbReference type="InterPro" id="IPR039426">
    <property type="entry name" value="TonB-dep_rcpt-like"/>
</dbReference>
<dbReference type="Pfam" id="PF13715">
    <property type="entry name" value="CarbopepD_reg_2"/>
    <property type="match status" value="1"/>
</dbReference>
<sequence>MRLTSLLLTVACLHVSGASLSQTVTLKVKQQSIIKVLEAIELQTDYLVIYNDQYVKKNMLVSLNVKDKPLEMVLNNILTSRGLIYEIKDKTIAISGREFKGTLPKVTLSPIPPPQERVVTGRVTQKNGEPLPGVSVVVKNRAAVGISTDQDGRYALEVPDKAILVFSMVGYEAQEVPVGNRHTLDVVLTESSQQVDEVVVVAFGKQKKESVIASITTVNPSDLRVPSSNLTTAFAGRIAGMISYQRTGEPGADNAQFFIRGVTSFGTGKVDPLILIDNVEMTTEDLSRLTVDDIASFSIMKDANATALYGARGANGVILVTTKEGREGDVKVQFRAEGSYSGPTENVQLADPVTYMKLHNEAVRTRTPGMRLPYDEKKVNYTERGIDPLYYPAVDWQDLLFDKNTFNQRYNLNVSGGGKIARYYIAAAYSKDQGILKVDNRQNFNNNIDINRYSLRSNINVNLTKTTEAIVRLNGVFDDYQGPLYGGTNLYNKAVLANPVYFLPYYEPDESTIFAKHILYGNTASGTYLNPYAEMLKGYRSNDRSSMYVQFELKQDLKFITKGLSARGLLNVNRFAQLEVRRQYNPFYYALSPQIAGVNDYRLIALNPDAGTDYLDYVPGDRQMENTLYFEGAVQYQTSIAEKHTLSGLLVGTLRERKDNTYNTLQLSLPQRNMGLAGRATYSYSETYFLEANFGYNGSERFSKNERWGFFPSAGLGWIISNESFMEKYSNVISKLKLRATYGLVGNDEIGLKEDRFYYLSNVNMNDGGRGISFGDTYGYNRSGISISRYEDPFITWEVSQKTNLGLELNLWNSLEIQADYFQENRSNILQTRADIPSTMGLQATPKANIGKASGKGGEISVDYNKAFASGLWAIVRGNFSYAASRFEIYEEPDYSATPWRSREGQKISQRWGYIAERLFLDDEEVKNSPIQTFGEYGAGDIKYKDINRDGRIDENDQVPIGYPTTPEVNYGFGLSLGYKNFDLSVFFQGSDRSAFWIDPNATAPFVAGSTDITTLTNNRALLQAIADDHWSEDNRNIYAFWPRLSETAISNNNVSSTWWMRRGSFIRLKTAEMGYTLPTRYLDRFGVKGLRVYASGSNLFQLRTFKLWDPEQAGNAFNYPLQRVVNMGVNVEF</sequence>
<comment type="caution">
    <text evidence="8">The sequence shown here is derived from an EMBL/GenBank/DDBJ whole genome shotgun (WGS) entry which is preliminary data.</text>
</comment>
<dbReference type="EMBL" id="BMIK01000004">
    <property type="protein sequence ID" value="GGC25974.1"/>
    <property type="molecule type" value="Genomic_DNA"/>
</dbReference>
<keyword evidence="4" id="KW-0812">Transmembrane</keyword>
<evidence type="ECO:0000256" key="5">
    <source>
        <dbReference type="SAM" id="SignalP"/>
    </source>
</evidence>
<dbReference type="Gene3D" id="2.60.40.1120">
    <property type="entry name" value="Carboxypeptidase-like, regulatory domain"/>
    <property type="match status" value="1"/>
</dbReference>
<dbReference type="InterPro" id="IPR023996">
    <property type="entry name" value="TonB-dep_OMP_SusC/RagA"/>
</dbReference>
<gene>
    <name evidence="8" type="ORF">GCM10011386_17490</name>
</gene>
<feature type="domain" description="Secretin/TonB short N-terminal" evidence="6">
    <location>
        <begin position="46"/>
        <end position="95"/>
    </location>
</feature>
<name>A0ABQ1LP10_9SPHI</name>
<dbReference type="NCBIfam" id="TIGR04056">
    <property type="entry name" value="OMP_RagA_SusC"/>
    <property type="match status" value="1"/>
</dbReference>
<evidence type="ECO:0000256" key="2">
    <source>
        <dbReference type="ARBA" id="ARBA00023136"/>
    </source>
</evidence>
<organism evidence="8 9">
    <name type="scientific">Parapedobacter defluvii</name>
    <dbReference type="NCBI Taxonomy" id="2045106"/>
    <lineage>
        <taxon>Bacteria</taxon>
        <taxon>Pseudomonadati</taxon>
        <taxon>Bacteroidota</taxon>
        <taxon>Sphingobacteriia</taxon>
        <taxon>Sphingobacteriales</taxon>
        <taxon>Sphingobacteriaceae</taxon>
        <taxon>Parapedobacter</taxon>
    </lineage>
</organism>
<dbReference type="Pfam" id="PF07660">
    <property type="entry name" value="STN"/>
    <property type="match status" value="1"/>
</dbReference>
<evidence type="ECO:0000256" key="4">
    <source>
        <dbReference type="PROSITE-ProRule" id="PRU01360"/>
    </source>
</evidence>
<dbReference type="InterPro" id="IPR011662">
    <property type="entry name" value="Secretin/TonB_short_N"/>
</dbReference>
<evidence type="ECO:0000313" key="9">
    <source>
        <dbReference type="Proteomes" id="UP000597338"/>
    </source>
</evidence>
<dbReference type="NCBIfam" id="TIGR04057">
    <property type="entry name" value="SusC_RagA_signa"/>
    <property type="match status" value="1"/>
</dbReference>
<comment type="similarity">
    <text evidence="4">Belongs to the TonB-dependent receptor family.</text>
</comment>
<keyword evidence="1 4" id="KW-0813">Transport</keyword>
<evidence type="ECO:0000313" key="8">
    <source>
        <dbReference type="EMBL" id="GGC25974.1"/>
    </source>
</evidence>
<proteinExistence type="inferred from homology"/>
<evidence type="ECO:0000259" key="7">
    <source>
        <dbReference type="Pfam" id="PF07715"/>
    </source>
</evidence>
<evidence type="ECO:0000256" key="1">
    <source>
        <dbReference type="ARBA" id="ARBA00022448"/>
    </source>
</evidence>
<dbReference type="InterPro" id="IPR008969">
    <property type="entry name" value="CarboxyPept-like_regulatory"/>
</dbReference>
<accession>A0ABQ1LP10</accession>
<dbReference type="InterPro" id="IPR023997">
    <property type="entry name" value="TonB-dep_OMP_SusC/RagA_CS"/>
</dbReference>
<feature type="signal peptide" evidence="5">
    <location>
        <begin position="1"/>
        <end position="21"/>
    </location>
</feature>